<keyword evidence="5" id="KW-0723">Serine/threonine-protein kinase</keyword>
<keyword evidence="5" id="KW-0808">Transferase</keyword>
<evidence type="ECO:0000256" key="2">
    <source>
        <dbReference type="ARBA" id="ARBA00022741"/>
    </source>
</evidence>
<evidence type="ECO:0000256" key="4">
    <source>
        <dbReference type="PROSITE-ProRule" id="PRU10141"/>
    </source>
</evidence>
<dbReference type="PROSITE" id="PS00108">
    <property type="entry name" value="PROTEIN_KINASE_ST"/>
    <property type="match status" value="1"/>
</dbReference>
<keyword evidence="2 4" id="KW-0547">Nucleotide-binding</keyword>
<keyword evidence="3 4" id="KW-0067">ATP-binding</keyword>
<dbReference type="Proteomes" id="UP000054018">
    <property type="component" value="Unassembled WGS sequence"/>
</dbReference>
<sequence>MPCTSPLVTSIHRVDGRFSLKSILGVGSHAIVCLAQNIISDEEVAVKLESFTGHLSESPLEREFVALTNLQGGFGIPQPIWFGRESSYQALVLDSIATPLCDIVASQGGLLSLNSVLSISCQLVSRLEYIHLRHYIHCDIKPQNVLLHQSDSRHATTVFLIDFSVALQYCDPATRIHIPYQEGCPFVGTPAFSSISHHCRYQSGCRDDIESLTYTLVYLLRGSLPWFSDVNTSLSSNVICNLKRDTTVETLCDGLPVEFVTFIKYSHSLAYGARPDYDYLKKLLEDCIVQPVCFYLT</sequence>
<dbReference type="InterPro" id="IPR050235">
    <property type="entry name" value="CK1_Ser-Thr_kinase"/>
</dbReference>
<dbReference type="InterPro" id="IPR008271">
    <property type="entry name" value="Ser/Thr_kinase_AS"/>
</dbReference>
<dbReference type="InterPro" id="IPR000719">
    <property type="entry name" value="Prot_kinase_dom"/>
</dbReference>
<keyword evidence="8" id="KW-1185">Reference proteome</keyword>
<dbReference type="Gene3D" id="1.10.510.10">
    <property type="entry name" value="Transferase(Phosphotransferase) domain 1"/>
    <property type="match status" value="1"/>
</dbReference>
<proteinExistence type="inferred from homology"/>
<evidence type="ECO:0000313" key="7">
    <source>
        <dbReference type="EMBL" id="KIK22249.1"/>
    </source>
</evidence>
<dbReference type="GO" id="GO:0004674">
    <property type="term" value="F:protein serine/threonine kinase activity"/>
    <property type="evidence" value="ECO:0007669"/>
    <property type="project" value="UniProtKB-KW"/>
</dbReference>
<evidence type="ECO:0000259" key="6">
    <source>
        <dbReference type="PROSITE" id="PS50011"/>
    </source>
</evidence>
<dbReference type="PROSITE" id="PS00107">
    <property type="entry name" value="PROTEIN_KINASE_ATP"/>
    <property type="match status" value="1"/>
</dbReference>
<dbReference type="AlphaFoldDB" id="A0A0C9Z857"/>
<evidence type="ECO:0000256" key="5">
    <source>
        <dbReference type="RuleBase" id="RU000304"/>
    </source>
</evidence>
<evidence type="ECO:0000256" key="3">
    <source>
        <dbReference type="ARBA" id="ARBA00022840"/>
    </source>
</evidence>
<dbReference type="GO" id="GO:0005524">
    <property type="term" value="F:ATP binding"/>
    <property type="evidence" value="ECO:0007669"/>
    <property type="project" value="UniProtKB-UniRule"/>
</dbReference>
<keyword evidence="5" id="KW-0418">Kinase</keyword>
<dbReference type="SMART" id="SM00220">
    <property type="entry name" value="S_TKc"/>
    <property type="match status" value="1"/>
</dbReference>
<organism evidence="7 8">
    <name type="scientific">Pisolithus microcarpus 441</name>
    <dbReference type="NCBI Taxonomy" id="765257"/>
    <lineage>
        <taxon>Eukaryota</taxon>
        <taxon>Fungi</taxon>
        <taxon>Dikarya</taxon>
        <taxon>Basidiomycota</taxon>
        <taxon>Agaricomycotina</taxon>
        <taxon>Agaricomycetes</taxon>
        <taxon>Agaricomycetidae</taxon>
        <taxon>Boletales</taxon>
        <taxon>Sclerodermatineae</taxon>
        <taxon>Pisolithaceae</taxon>
        <taxon>Pisolithus</taxon>
    </lineage>
</organism>
<dbReference type="InterPro" id="IPR011009">
    <property type="entry name" value="Kinase-like_dom_sf"/>
</dbReference>
<evidence type="ECO:0000313" key="8">
    <source>
        <dbReference type="Proteomes" id="UP000054018"/>
    </source>
</evidence>
<dbReference type="SUPFAM" id="SSF56112">
    <property type="entry name" value="Protein kinase-like (PK-like)"/>
    <property type="match status" value="1"/>
</dbReference>
<dbReference type="InterPro" id="IPR017441">
    <property type="entry name" value="Protein_kinase_ATP_BS"/>
</dbReference>
<name>A0A0C9Z857_9AGAM</name>
<protein>
    <recommendedName>
        <fullName evidence="1">non-specific serine/threonine protein kinase</fullName>
        <ecNumber evidence="1">2.7.11.1</ecNumber>
    </recommendedName>
</protein>
<dbReference type="EC" id="2.7.11.1" evidence="1"/>
<dbReference type="Pfam" id="PF00069">
    <property type="entry name" value="Pkinase"/>
    <property type="match status" value="1"/>
</dbReference>
<feature type="domain" description="Protein kinase" evidence="6">
    <location>
        <begin position="18"/>
        <end position="288"/>
    </location>
</feature>
<feature type="binding site" evidence="4">
    <location>
        <position position="47"/>
    </location>
    <ligand>
        <name>ATP</name>
        <dbReference type="ChEBI" id="CHEBI:30616"/>
    </ligand>
</feature>
<dbReference type="EMBL" id="KN833741">
    <property type="protein sequence ID" value="KIK22249.1"/>
    <property type="molecule type" value="Genomic_DNA"/>
</dbReference>
<dbReference type="OrthoDB" id="5979581at2759"/>
<dbReference type="HOGENOM" id="CLU_019279_2_0_1"/>
<reference evidence="7 8" key="1">
    <citation type="submission" date="2014-04" db="EMBL/GenBank/DDBJ databases">
        <authorList>
            <consortium name="DOE Joint Genome Institute"/>
            <person name="Kuo A."/>
            <person name="Kohler A."/>
            <person name="Costa M.D."/>
            <person name="Nagy L.G."/>
            <person name="Floudas D."/>
            <person name="Copeland A."/>
            <person name="Barry K.W."/>
            <person name="Cichocki N."/>
            <person name="Veneault-Fourrey C."/>
            <person name="LaButti K."/>
            <person name="Lindquist E.A."/>
            <person name="Lipzen A."/>
            <person name="Lundell T."/>
            <person name="Morin E."/>
            <person name="Murat C."/>
            <person name="Sun H."/>
            <person name="Tunlid A."/>
            <person name="Henrissat B."/>
            <person name="Grigoriev I.V."/>
            <person name="Hibbett D.S."/>
            <person name="Martin F."/>
            <person name="Nordberg H.P."/>
            <person name="Cantor M.N."/>
            <person name="Hua S.X."/>
        </authorList>
    </citation>
    <scope>NUCLEOTIDE SEQUENCE [LARGE SCALE GENOMIC DNA]</scope>
    <source>
        <strain evidence="7 8">441</strain>
    </source>
</reference>
<comment type="similarity">
    <text evidence="5">Belongs to the protein kinase superfamily.</text>
</comment>
<dbReference type="PROSITE" id="PS50011">
    <property type="entry name" value="PROTEIN_KINASE_DOM"/>
    <property type="match status" value="1"/>
</dbReference>
<accession>A0A0C9Z857</accession>
<dbReference type="STRING" id="765257.A0A0C9Z857"/>
<reference evidence="8" key="2">
    <citation type="submission" date="2015-01" db="EMBL/GenBank/DDBJ databases">
        <title>Evolutionary Origins and Diversification of the Mycorrhizal Mutualists.</title>
        <authorList>
            <consortium name="DOE Joint Genome Institute"/>
            <consortium name="Mycorrhizal Genomics Consortium"/>
            <person name="Kohler A."/>
            <person name="Kuo A."/>
            <person name="Nagy L.G."/>
            <person name="Floudas D."/>
            <person name="Copeland A."/>
            <person name="Barry K.W."/>
            <person name="Cichocki N."/>
            <person name="Veneault-Fourrey C."/>
            <person name="LaButti K."/>
            <person name="Lindquist E.A."/>
            <person name="Lipzen A."/>
            <person name="Lundell T."/>
            <person name="Morin E."/>
            <person name="Murat C."/>
            <person name="Riley R."/>
            <person name="Ohm R."/>
            <person name="Sun H."/>
            <person name="Tunlid A."/>
            <person name="Henrissat B."/>
            <person name="Grigoriev I.V."/>
            <person name="Hibbett D.S."/>
            <person name="Martin F."/>
        </authorList>
    </citation>
    <scope>NUCLEOTIDE SEQUENCE [LARGE SCALE GENOMIC DNA]</scope>
    <source>
        <strain evidence="8">441</strain>
    </source>
</reference>
<dbReference type="PANTHER" id="PTHR11909">
    <property type="entry name" value="CASEIN KINASE-RELATED"/>
    <property type="match status" value="1"/>
</dbReference>
<gene>
    <name evidence="7" type="ORF">PISMIDRAFT_102767</name>
</gene>
<evidence type="ECO:0000256" key="1">
    <source>
        <dbReference type="ARBA" id="ARBA00012513"/>
    </source>
</evidence>